<gene>
    <name evidence="1" type="ORF">PAPOLLO_LOCUS15927</name>
</gene>
<comment type="caution">
    <text evidence="1">The sequence shown here is derived from an EMBL/GenBank/DDBJ whole genome shotgun (WGS) entry which is preliminary data.</text>
</comment>
<name>A0A8S3XD52_PARAO</name>
<dbReference type="EMBL" id="CAJQZP010001045">
    <property type="protein sequence ID" value="CAG5013375.1"/>
    <property type="molecule type" value="Genomic_DNA"/>
</dbReference>
<dbReference type="Proteomes" id="UP000691718">
    <property type="component" value="Unassembled WGS sequence"/>
</dbReference>
<accession>A0A8S3XD52</accession>
<protein>
    <submittedName>
        <fullName evidence="1">(apollo) hypothetical protein</fullName>
    </submittedName>
</protein>
<evidence type="ECO:0000313" key="2">
    <source>
        <dbReference type="Proteomes" id="UP000691718"/>
    </source>
</evidence>
<dbReference type="AlphaFoldDB" id="A0A8S3XD52"/>
<proteinExistence type="predicted"/>
<reference evidence="1" key="1">
    <citation type="submission" date="2021-04" db="EMBL/GenBank/DDBJ databases">
        <authorList>
            <person name="Tunstrom K."/>
        </authorList>
    </citation>
    <scope>NUCLEOTIDE SEQUENCE</scope>
</reference>
<keyword evidence="2" id="KW-1185">Reference proteome</keyword>
<sequence>MLTKIESNLTSAEKKIKLKNPDKEHKNNKTLALETYTKNIIENLRKLKKLAQTLTETHRRKRATMKDDDAIEYLLMLMEYLLKQNYPLDTAPVNDGIDLLIDAIKHAPDIKFIKKKVLDVPTTKATVTRTTEKLTAATFSYVANIYGVDSLEKDNNNTLDSEENEVIFSPKSTDDGNKKEGFQKLLYGQRKFSKNFKTSNLNTAGTNSDLNFEFSTLAPSNTPIPLVKYDFNNVLVVTDNFAKSEPQVDIHEKDDDVINLKSVKNDNERHKDVVNLEFVHTENEENSPTVGIVITESDIDIPVTFPTRTVPVEEKTTRKFHHMIKEKFESVDTFTNNRKNTKPTIGWVDYDLDENSSNLVQRKTTSKTKTGALKKGIKGNKNDISTISKEIIDEKKKRFDKIYSDPLLRNRLDLVNSIEYSTLTSDIDTSESKDGELEDTYVNDIFPSYFA</sequence>
<dbReference type="OrthoDB" id="7489891at2759"/>
<evidence type="ECO:0000313" key="1">
    <source>
        <dbReference type="EMBL" id="CAG5013375.1"/>
    </source>
</evidence>
<organism evidence="1 2">
    <name type="scientific">Parnassius apollo</name>
    <name type="common">Apollo butterfly</name>
    <name type="synonym">Papilio apollo</name>
    <dbReference type="NCBI Taxonomy" id="110799"/>
    <lineage>
        <taxon>Eukaryota</taxon>
        <taxon>Metazoa</taxon>
        <taxon>Ecdysozoa</taxon>
        <taxon>Arthropoda</taxon>
        <taxon>Hexapoda</taxon>
        <taxon>Insecta</taxon>
        <taxon>Pterygota</taxon>
        <taxon>Neoptera</taxon>
        <taxon>Endopterygota</taxon>
        <taxon>Lepidoptera</taxon>
        <taxon>Glossata</taxon>
        <taxon>Ditrysia</taxon>
        <taxon>Papilionoidea</taxon>
        <taxon>Papilionidae</taxon>
        <taxon>Parnassiinae</taxon>
        <taxon>Parnassini</taxon>
        <taxon>Parnassius</taxon>
        <taxon>Parnassius</taxon>
    </lineage>
</organism>